<dbReference type="Proteomes" id="UP001635817">
    <property type="component" value="Unassembled WGS sequence"/>
</dbReference>
<keyword evidence="3" id="KW-1185">Reference proteome</keyword>
<dbReference type="EMBL" id="JBKBDE010000013">
    <property type="protein sequence ID" value="MFN6554549.1"/>
    <property type="molecule type" value="Genomic_DNA"/>
</dbReference>
<gene>
    <name evidence="2" type="ORF">ACK4CP_29450</name>
</gene>
<name>A0ABW9M2L8_9MYCO</name>
<dbReference type="InterPro" id="IPR051783">
    <property type="entry name" value="NAD(P)-dependent_oxidoreduct"/>
</dbReference>
<dbReference type="Pfam" id="PF13460">
    <property type="entry name" value="NAD_binding_10"/>
    <property type="match status" value="1"/>
</dbReference>
<dbReference type="InterPro" id="IPR016040">
    <property type="entry name" value="NAD(P)-bd_dom"/>
</dbReference>
<feature type="domain" description="NAD(P)-binding" evidence="1">
    <location>
        <begin position="30"/>
        <end position="136"/>
    </location>
</feature>
<dbReference type="Gene3D" id="3.40.50.720">
    <property type="entry name" value="NAD(P)-binding Rossmann-like Domain"/>
    <property type="match status" value="1"/>
</dbReference>
<sequence>MTEQNASGGPELRSGSGSYSAIPLRVLVTGATGYIGGRLVPRLIQAGHRVRAMARNPDKISDVPWASDVEVVRGDLTKLDTLDEACRDIDVVYYLVHSMNAGGEFIESERRSAENLVSAARRAGVRRIVYLGGLHPESDRLSMHLRSRGQVGEILLNSGIPTLVLQAGVVIGSGSASFEMIRHLTNRLPVMTTPRWVNNRIQPIAVRDVMYYLLEAATAELPRSRAYDIGGPDVLRYGEMMQIYAEVAGLARRRILVLPVLTPKLAGLWIGLVTPVPPKIGRALIESLSTDAVANEHDIDSIIAPPPTGATRYRDAVALALRRIETGEVETTWANASPTSAPADPLPSDPSWAGEAIYTDERSLDCNATIEHVWEVVEGVGGENGWYSFPLAWTIRGWLDRLAGGVGLSRGRRNPHSLHTGDALDFWRVERIERPHLLRLRAEMRTPGNAWLEWRLEPRGKHATRLHQRAIFFPKGLAGRAYWYSLLPFHGIIFTGMINNIGVAAQNGSMNRSPAAAEDDES</sequence>
<dbReference type="Pfam" id="PF11066">
    <property type="entry name" value="DUF2867"/>
    <property type="match status" value="1"/>
</dbReference>
<protein>
    <submittedName>
        <fullName evidence="2">SDR family oxidoreductase</fullName>
    </submittedName>
</protein>
<dbReference type="RefSeq" id="WP_409552632.1">
    <property type="nucleotide sequence ID" value="NZ_JBKBDE010000013.1"/>
</dbReference>
<dbReference type="InterPro" id="IPR021295">
    <property type="entry name" value="DUF2867"/>
</dbReference>
<reference evidence="2 3" key="1">
    <citation type="submission" date="2024-12" db="EMBL/GenBank/DDBJ databases">
        <title>The coexistence of Mycolicibacterium septicum and Mycolicibacterium nivoides in clinical samples.</title>
        <authorList>
            <person name="Wang C."/>
            <person name="Feng Y."/>
            <person name="Zong Z."/>
        </authorList>
    </citation>
    <scope>NUCLEOTIDE SEQUENCE [LARGE SCALE GENOMIC DNA]</scope>
    <source>
        <strain evidence="2 3">120310</strain>
    </source>
</reference>
<dbReference type="InterPro" id="IPR036291">
    <property type="entry name" value="NAD(P)-bd_dom_sf"/>
</dbReference>
<dbReference type="PANTHER" id="PTHR48079:SF6">
    <property type="entry name" value="NAD(P)-BINDING DOMAIN-CONTAINING PROTEIN-RELATED"/>
    <property type="match status" value="1"/>
</dbReference>
<dbReference type="PANTHER" id="PTHR48079">
    <property type="entry name" value="PROTEIN YEEZ"/>
    <property type="match status" value="1"/>
</dbReference>
<proteinExistence type="predicted"/>
<accession>A0ABW9M2L8</accession>
<evidence type="ECO:0000313" key="3">
    <source>
        <dbReference type="Proteomes" id="UP001635817"/>
    </source>
</evidence>
<dbReference type="SUPFAM" id="SSF51735">
    <property type="entry name" value="NAD(P)-binding Rossmann-fold domains"/>
    <property type="match status" value="1"/>
</dbReference>
<dbReference type="SUPFAM" id="SSF55961">
    <property type="entry name" value="Bet v1-like"/>
    <property type="match status" value="1"/>
</dbReference>
<dbReference type="CDD" id="cd05245">
    <property type="entry name" value="SDR_a2"/>
    <property type="match status" value="1"/>
</dbReference>
<evidence type="ECO:0000313" key="2">
    <source>
        <dbReference type="EMBL" id="MFN6554549.1"/>
    </source>
</evidence>
<comment type="caution">
    <text evidence="2">The sequence shown here is derived from an EMBL/GenBank/DDBJ whole genome shotgun (WGS) entry which is preliminary data.</text>
</comment>
<organism evidence="2 3">
    <name type="scientific">Mycolicibacterium septicum</name>
    <dbReference type="NCBI Taxonomy" id="98668"/>
    <lineage>
        <taxon>Bacteria</taxon>
        <taxon>Bacillati</taxon>
        <taxon>Actinomycetota</taxon>
        <taxon>Actinomycetes</taxon>
        <taxon>Mycobacteriales</taxon>
        <taxon>Mycobacteriaceae</taxon>
        <taxon>Mycolicibacterium</taxon>
    </lineage>
</organism>
<evidence type="ECO:0000259" key="1">
    <source>
        <dbReference type="Pfam" id="PF13460"/>
    </source>
</evidence>